<dbReference type="InterPro" id="IPR041382">
    <property type="entry name" value="SH3_16"/>
</dbReference>
<evidence type="ECO:0000259" key="5">
    <source>
        <dbReference type="PROSITE" id="PS51935"/>
    </source>
</evidence>
<comment type="caution">
    <text evidence="6">The sequence shown here is derived from an EMBL/GenBank/DDBJ whole genome shotgun (WGS) entry which is preliminary data.</text>
</comment>
<evidence type="ECO:0000256" key="4">
    <source>
        <dbReference type="ARBA" id="ARBA00022807"/>
    </source>
</evidence>
<dbReference type="PANTHER" id="PTHR47359">
    <property type="entry name" value="PEPTIDOGLYCAN DL-ENDOPEPTIDASE CWLO"/>
    <property type="match status" value="1"/>
</dbReference>
<proteinExistence type="inferred from homology"/>
<feature type="domain" description="NlpC/P60" evidence="5">
    <location>
        <begin position="152"/>
        <end position="272"/>
    </location>
</feature>
<accession>A0ABQ1VFW2</accession>
<dbReference type="PANTHER" id="PTHR47359:SF3">
    <property type="entry name" value="NLP_P60 DOMAIN-CONTAINING PROTEIN-RELATED"/>
    <property type="match status" value="1"/>
</dbReference>
<reference evidence="7" key="1">
    <citation type="journal article" date="2019" name="Int. J. Syst. Evol. Microbiol.">
        <title>The Global Catalogue of Microorganisms (GCM) 10K type strain sequencing project: providing services to taxonomists for standard genome sequencing and annotation.</title>
        <authorList>
            <consortium name="The Broad Institute Genomics Platform"/>
            <consortium name="The Broad Institute Genome Sequencing Center for Infectious Disease"/>
            <person name="Wu L."/>
            <person name="Ma J."/>
        </authorList>
    </citation>
    <scope>NUCLEOTIDE SEQUENCE [LARGE SCALE GENOMIC DNA]</scope>
    <source>
        <strain evidence="7">CGMCC 1.15419</strain>
    </source>
</reference>
<keyword evidence="3" id="KW-0378">Hydrolase</keyword>
<dbReference type="RefSeq" id="WP_188714404.1">
    <property type="nucleotide sequence ID" value="NZ_BMIV01000003.1"/>
</dbReference>
<dbReference type="InterPro" id="IPR038765">
    <property type="entry name" value="Papain-like_cys_pep_sf"/>
</dbReference>
<dbReference type="Proteomes" id="UP000640509">
    <property type="component" value="Unassembled WGS sequence"/>
</dbReference>
<dbReference type="Pfam" id="PF18348">
    <property type="entry name" value="SH3_16"/>
    <property type="match status" value="1"/>
</dbReference>
<dbReference type="Gene3D" id="3.90.1720.10">
    <property type="entry name" value="endopeptidase domain like (from Nostoc punctiforme)"/>
    <property type="match status" value="1"/>
</dbReference>
<dbReference type="PROSITE" id="PS51935">
    <property type="entry name" value="NLPC_P60"/>
    <property type="match status" value="1"/>
</dbReference>
<evidence type="ECO:0000313" key="7">
    <source>
        <dbReference type="Proteomes" id="UP000640509"/>
    </source>
</evidence>
<keyword evidence="4" id="KW-0788">Thiol protease</keyword>
<keyword evidence="2" id="KW-0645">Protease</keyword>
<evidence type="ECO:0000256" key="1">
    <source>
        <dbReference type="ARBA" id="ARBA00007074"/>
    </source>
</evidence>
<dbReference type="InterPro" id="IPR000064">
    <property type="entry name" value="NLP_P60_dom"/>
</dbReference>
<comment type="similarity">
    <text evidence="1">Belongs to the peptidase C40 family.</text>
</comment>
<organism evidence="6 7">
    <name type="scientific">Paracoccus acridae</name>
    <dbReference type="NCBI Taxonomy" id="1795310"/>
    <lineage>
        <taxon>Bacteria</taxon>
        <taxon>Pseudomonadati</taxon>
        <taxon>Pseudomonadota</taxon>
        <taxon>Alphaproteobacteria</taxon>
        <taxon>Rhodobacterales</taxon>
        <taxon>Paracoccaceae</taxon>
        <taxon>Paracoccus</taxon>
    </lineage>
</organism>
<sequence length="280" mass="29572">MTLDRRLTPATDRVALESLAGVIERPAYTPGHPARLTVPLADLMTAPDGRRDRQVNFGADVTVIETRGDWCFVQAALDGYCGWLPAAALGTDLPPITHRVTAPATHVYPAPDMKQRETASLSIGARLSVAGIEGRFARLATGGFVPVQHVGDRPAPDPVPVAESLLGTPYLWGGNSRWGIDCSGLVQAALTACDIPCPGDSDLQRVAFPAVDDIRRGDLLFWPGHVALAMGPDRMIHATAFAMAVIVEAIPDALARIEAAGDGPFLGIRRPALAQPAALA</sequence>
<dbReference type="SUPFAM" id="SSF54001">
    <property type="entry name" value="Cysteine proteinases"/>
    <property type="match status" value="1"/>
</dbReference>
<evidence type="ECO:0000256" key="2">
    <source>
        <dbReference type="ARBA" id="ARBA00022670"/>
    </source>
</evidence>
<evidence type="ECO:0000313" key="6">
    <source>
        <dbReference type="EMBL" id="GGF61079.1"/>
    </source>
</evidence>
<dbReference type="InterPro" id="IPR051794">
    <property type="entry name" value="PG_Endopeptidase_C40"/>
</dbReference>
<evidence type="ECO:0000256" key="3">
    <source>
        <dbReference type="ARBA" id="ARBA00022801"/>
    </source>
</evidence>
<dbReference type="Pfam" id="PF00877">
    <property type="entry name" value="NLPC_P60"/>
    <property type="match status" value="1"/>
</dbReference>
<dbReference type="EMBL" id="BMIV01000003">
    <property type="protein sequence ID" value="GGF61079.1"/>
    <property type="molecule type" value="Genomic_DNA"/>
</dbReference>
<name>A0ABQ1VFW2_9RHOB</name>
<keyword evidence="7" id="KW-1185">Reference proteome</keyword>
<protein>
    <recommendedName>
        <fullName evidence="5">NlpC/P60 domain-containing protein</fullName>
    </recommendedName>
</protein>
<gene>
    <name evidence="6" type="ORF">GCM10011402_11290</name>
</gene>